<dbReference type="RefSeq" id="WP_229420793.1">
    <property type="nucleotide sequence ID" value="NZ_BMWV01000007.1"/>
</dbReference>
<name>A0AA87XTK1_9BURK</name>
<sequence>MTSILKNLRDHLPWLQSPAVRRSNAHLRPAWSAVPAAPSGVKEYVRTEAAGDLITAGLLPRRRRMGAADIAERIPLAATPHEIADPAAIREALQTLYDRGEPITIYADGTGTPRLARIHAMDATEAVFTLRLDGEAALPEGPCTFVTRLDSARFQFELSAAWTPLPGHATLVPAPFPQSCLVLNRRASRRLETPVAGNYTASFVMFGTPYEMLLYDVAAGGIGMRCAPRDAPGLHIGRRLQRVRLELNDTVVICDLEVRLSRRFRSFLLGEQVQIGCRFVGLSEQMQALVDRAITKMAQGRR</sequence>
<dbReference type="AlphaFoldDB" id="A0AA87XTK1"/>
<accession>A0AA87XTK1</accession>
<evidence type="ECO:0000313" key="1">
    <source>
        <dbReference type="EMBL" id="GGY48492.1"/>
    </source>
</evidence>
<comment type="caution">
    <text evidence="1">The sequence shown here is derived from an EMBL/GenBank/DDBJ whole genome shotgun (WGS) entry which is preliminary data.</text>
</comment>
<protein>
    <recommendedName>
        <fullName evidence="3">PilZ domain-containing protein</fullName>
    </recommendedName>
</protein>
<gene>
    <name evidence="1" type="ORF">GCM10007387_33350</name>
</gene>
<reference evidence="1" key="2">
    <citation type="submission" date="2022-12" db="EMBL/GenBank/DDBJ databases">
        <authorList>
            <person name="Sun Q."/>
            <person name="Kim S."/>
        </authorList>
    </citation>
    <scope>NUCLEOTIDE SEQUENCE</scope>
    <source>
        <strain evidence="1">KCTC 12343</strain>
    </source>
</reference>
<dbReference type="EMBL" id="BMWV01000007">
    <property type="protein sequence ID" value="GGY48492.1"/>
    <property type="molecule type" value="Genomic_DNA"/>
</dbReference>
<dbReference type="Proteomes" id="UP000628442">
    <property type="component" value="Unassembled WGS sequence"/>
</dbReference>
<reference evidence="1" key="1">
    <citation type="journal article" date="2014" name="Int. J. Syst. Evol. Microbiol.">
        <title>Complete genome sequence of Corynebacterium casei LMG S-19264T (=DSM 44701T), isolated from a smear-ripened cheese.</title>
        <authorList>
            <consortium name="US DOE Joint Genome Institute (JGI-PGF)"/>
            <person name="Walter F."/>
            <person name="Albersmeier A."/>
            <person name="Kalinowski J."/>
            <person name="Ruckert C."/>
        </authorList>
    </citation>
    <scope>NUCLEOTIDE SEQUENCE</scope>
    <source>
        <strain evidence="1">KCTC 12343</strain>
    </source>
</reference>
<evidence type="ECO:0000313" key="2">
    <source>
        <dbReference type="Proteomes" id="UP000628442"/>
    </source>
</evidence>
<dbReference type="Gene3D" id="2.40.10.220">
    <property type="entry name" value="predicted glycosyltransferase like domains"/>
    <property type="match status" value="1"/>
</dbReference>
<organism evidence="1 2">
    <name type="scientific">Pseudoduganella albidiflava</name>
    <dbReference type="NCBI Taxonomy" id="321983"/>
    <lineage>
        <taxon>Bacteria</taxon>
        <taxon>Pseudomonadati</taxon>
        <taxon>Pseudomonadota</taxon>
        <taxon>Betaproteobacteria</taxon>
        <taxon>Burkholderiales</taxon>
        <taxon>Oxalobacteraceae</taxon>
        <taxon>Telluria group</taxon>
        <taxon>Pseudoduganella</taxon>
    </lineage>
</organism>
<evidence type="ECO:0008006" key="3">
    <source>
        <dbReference type="Google" id="ProtNLM"/>
    </source>
</evidence>
<proteinExistence type="predicted"/>